<name>A0A1F5KBZ4_9BACT</name>
<dbReference type="CDD" id="cd06223">
    <property type="entry name" value="PRTases_typeI"/>
    <property type="match status" value="1"/>
</dbReference>
<dbReference type="InterPro" id="IPR000836">
    <property type="entry name" value="PRTase_dom"/>
</dbReference>
<evidence type="ECO:0000256" key="1">
    <source>
        <dbReference type="ARBA" id="ARBA00008007"/>
    </source>
</evidence>
<dbReference type="Gene3D" id="3.40.50.2020">
    <property type="match status" value="1"/>
</dbReference>
<organism evidence="2 3">
    <name type="scientific">Candidatus Daviesbacteria bacterium RIFCSPHIGHO2_12_FULL_37_11</name>
    <dbReference type="NCBI Taxonomy" id="1797777"/>
    <lineage>
        <taxon>Bacteria</taxon>
        <taxon>Candidatus Daviesiibacteriota</taxon>
    </lineage>
</organism>
<accession>A0A1F5KBZ4</accession>
<dbReference type="InterPro" id="IPR029057">
    <property type="entry name" value="PRTase-like"/>
</dbReference>
<dbReference type="SUPFAM" id="SSF53271">
    <property type="entry name" value="PRTase-like"/>
    <property type="match status" value="1"/>
</dbReference>
<comment type="caution">
    <text evidence="2">The sequence shown here is derived from an EMBL/GenBank/DDBJ whole genome shotgun (WGS) entry which is preliminary data.</text>
</comment>
<dbReference type="EMBL" id="MFDE01000020">
    <property type="protein sequence ID" value="OGE38456.1"/>
    <property type="molecule type" value="Genomic_DNA"/>
</dbReference>
<gene>
    <name evidence="2" type="ORF">A3F00_00525</name>
</gene>
<dbReference type="AlphaFoldDB" id="A0A1F5KBZ4"/>
<sequence length="200" mass="23176">MQTDLVCPKCEKPAVGGQTHPICRRHFGLNGLWSLGIYEDPLKKAIQKLKYKRVKELSEVLVDVLIEYWAKYQPFVFDQIKKDKGEGWVVVPVPLHWWRQNQRGFNQSGEIGKLLAKKLGLEYSEALKRIRPTNSQVKLKGIERRENIRNAFSLNTKYLIHNTNVLLIDDVWTTGSTLRECCYVLKRNGAKKVWALTLAR</sequence>
<protein>
    <submittedName>
        <fullName evidence="2">Uncharacterized protein</fullName>
    </submittedName>
</protein>
<reference evidence="2 3" key="1">
    <citation type="journal article" date="2016" name="Nat. Commun.">
        <title>Thousands of microbial genomes shed light on interconnected biogeochemical processes in an aquifer system.</title>
        <authorList>
            <person name="Anantharaman K."/>
            <person name="Brown C.T."/>
            <person name="Hug L.A."/>
            <person name="Sharon I."/>
            <person name="Castelle C.J."/>
            <person name="Probst A.J."/>
            <person name="Thomas B.C."/>
            <person name="Singh A."/>
            <person name="Wilkins M.J."/>
            <person name="Karaoz U."/>
            <person name="Brodie E.L."/>
            <person name="Williams K.H."/>
            <person name="Hubbard S.S."/>
            <person name="Banfield J.F."/>
        </authorList>
    </citation>
    <scope>NUCLEOTIDE SEQUENCE [LARGE SCALE GENOMIC DNA]</scope>
</reference>
<dbReference type="PANTHER" id="PTHR47505:SF1">
    <property type="entry name" value="DNA UTILIZATION PROTEIN YHGH"/>
    <property type="match status" value="1"/>
</dbReference>
<evidence type="ECO:0000313" key="3">
    <source>
        <dbReference type="Proteomes" id="UP000176527"/>
    </source>
</evidence>
<dbReference type="PANTHER" id="PTHR47505">
    <property type="entry name" value="DNA UTILIZATION PROTEIN YHGH"/>
    <property type="match status" value="1"/>
</dbReference>
<dbReference type="InterPro" id="IPR051910">
    <property type="entry name" value="ComF/GntX_DNA_util-trans"/>
</dbReference>
<proteinExistence type="inferred from homology"/>
<evidence type="ECO:0000313" key="2">
    <source>
        <dbReference type="EMBL" id="OGE38456.1"/>
    </source>
</evidence>
<dbReference type="Proteomes" id="UP000176527">
    <property type="component" value="Unassembled WGS sequence"/>
</dbReference>
<comment type="similarity">
    <text evidence="1">Belongs to the ComF/GntX family.</text>
</comment>